<dbReference type="EMBL" id="MIKG01000005">
    <property type="protein sequence ID" value="RAO67388.1"/>
    <property type="molecule type" value="Genomic_DNA"/>
</dbReference>
<evidence type="ECO:0000256" key="1">
    <source>
        <dbReference type="ARBA" id="ARBA00006328"/>
    </source>
</evidence>
<dbReference type="InterPro" id="IPR008030">
    <property type="entry name" value="NmrA-like"/>
</dbReference>
<dbReference type="AlphaFoldDB" id="A0A364KV13"/>
<dbReference type="Gene3D" id="3.40.50.720">
    <property type="entry name" value="NAD(P)-binding Rossmann-like Domain"/>
    <property type="match status" value="1"/>
</dbReference>
<dbReference type="Pfam" id="PF05368">
    <property type="entry name" value="NmrA"/>
    <property type="match status" value="1"/>
</dbReference>
<dbReference type="PANTHER" id="PTHR42748">
    <property type="entry name" value="NITROGEN METABOLITE REPRESSION PROTEIN NMRA FAMILY MEMBER"/>
    <property type="match status" value="1"/>
</dbReference>
<comment type="caution">
    <text evidence="4">The sequence shown here is derived from an EMBL/GenBank/DDBJ whole genome shotgun (WGS) entry which is preliminary data.</text>
</comment>
<dbReference type="InterPro" id="IPR051164">
    <property type="entry name" value="NmrA-like_oxidored"/>
</dbReference>
<reference evidence="4 5" key="1">
    <citation type="journal article" date="2017" name="Biotechnol. Biofuels">
        <title>Differential beta-glucosidase expression as a function of carbon source availability in Talaromyces amestolkiae: a genomic and proteomic approach.</title>
        <authorList>
            <person name="de Eugenio L.I."/>
            <person name="Mendez-Liter J.A."/>
            <person name="Nieto-Dominguez M."/>
            <person name="Alonso L."/>
            <person name="Gil-Munoz J."/>
            <person name="Barriuso J."/>
            <person name="Prieto A."/>
            <person name="Martinez M.J."/>
        </authorList>
    </citation>
    <scope>NUCLEOTIDE SEQUENCE [LARGE SCALE GENOMIC DNA]</scope>
    <source>
        <strain evidence="4 5">CIB</strain>
    </source>
</reference>
<evidence type="ECO:0000313" key="4">
    <source>
        <dbReference type="EMBL" id="RAO67388.1"/>
    </source>
</evidence>
<name>A0A364KV13_TALAM</name>
<dbReference type="Proteomes" id="UP000249363">
    <property type="component" value="Unassembled WGS sequence"/>
</dbReference>
<dbReference type="SUPFAM" id="SSF51735">
    <property type="entry name" value="NAD(P)-binding Rossmann-fold domains"/>
    <property type="match status" value="1"/>
</dbReference>
<dbReference type="InterPro" id="IPR036291">
    <property type="entry name" value="NAD(P)-bd_dom_sf"/>
</dbReference>
<dbReference type="CDD" id="cd05251">
    <property type="entry name" value="NmrA_like_SDR_a"/>
    <property type="match status" value="1"/>
</dbReference>
<evidence type="ECO:0000259" key="3">
    <source>
        <dbReference type="Pfam" id="PF05368"/>
    </source>
</evidence>
<dbReference type="OrthoDB" id="419598at2759"/>
<sequence>MTLKFLVTGGTGYQGGATIHYLLEKGATVHALVRNPDSAAAQKLKENGVVIFKGGFDDVEAIKAATKGVDGVFQNLSPTWPAEQQIQQAKNFVNAALEAGTVKSYVVSTAFHCSDRRIWGDYDPSHGLHIYYTTKSAVEDVVKQAGFPSYTILRPAWLYQNYLVPQSGYHFPELSTEGLLAHVYEPNTRMPHFDADNVGQFAAAALTEPERFNGHEIELGNENLTLQETRNLLSKAAGVDIKTRMRSKEEVIEMGFKVGTLIFQQLANEKDLSIDGQALVNKYGIPFNNFGDVMTREKEDLLKSIPAAK</sequence>
<proteinExistence type="inferred from homology"/>
<keyword evidence="5" id="KW-1185">Reference proteome</keyword>
<comment type="similarity">
    <text evidence="1">Belongs to the NmrA-type oxidoreductase family.</text>
</comment>
<organism evidence="4 5">
    <name type="scientific">Talaromyces amestolkiae</name>
    <dbReference type="NCBI Taxonomy" id="1196081"/>
    <lineage>
        <taxon>Eukaryota</taxon>
        <taxon>Fungi</taxon>
        <taxon>Dikarya</taxon>
        <taxon>Ascomycota</taxon>
        <taxon>Pezizomycotina</taxon>
        <taxon>Eurotiomycetes</taxon>
        <taxon>Eurotiomycetidae</taxon>
        <taxon>Eurotiales</taxon>
        <taxon>Trichocomaceae</taxon>
        <taxon>Talaromyces</taxon>
        <taxon>Talaromyces sect. Talaromyces</taxon>
    </lineage>
</organism>
<dbReference type="GeneID" id="63792616"/>
<protein>
    <recommendedName>
        <fullName evidence="3">NmrA-like domain-containing protein</fullName>
    </recommendedName>
</protein>
<gene>
    <name evidence="4" type="ORF">BHQ10_003400</name>
</gene>
<evidence type="ECO:0000256" key="2">
    <source>
        <dbReference type="ARBA" id="ARBA00022857"/>
    </source>
</evidence>
<dbReference type="STRING" id="1196081.A0A364KV13"/>
<feature type="domain" description="NmrA-like" evidence="3">
    <location>
        <begin position="4"/>
        <end position="251"/>
    </location>
</feature>
<accession>A0A364KV13</accession>
<keyword evidence="2" id="KW-0521">NADP</keyword>
<dbReference type="RefSeq" id="XP_040731904.1">
    <property type="nucleotide sequence ID" value="XM_040875653.1"/>
</dbReference>
<evidence type="ECO:0000313" key="5">
    <source>
        <dbReference type="Proteomes" id="UP000249363"/>
    </source>
</evidence>
<dbReference type="PANTHER" id="PTHR42748:SF7">
    <property type="entry name" value="NMRA LIKE REDOX SENSOR 1-RELATED"/>
    <property type="match status" value="1"/>
</dbReference>